<evidence type="ECO:0000313" key="3">
    <source>
        <dbReference type="Proteomes" id="UP000193685"/>
    </source>
</evidence>
<dbReference type="AlphaFoldDB" id="A0A1Y2F1P4"/>
<dbReference type="SUPFAM" id="SSF103196">
    <property type="entry name" value="Roadblock/LC7 domain"/>
    <property type="match status" value="1"/>
</dbReference>
<dbReference type="Gene3D" id="3.30.450.30">
    <property type="entry name" value="Dynein light chain 2a, cytoplasmic"/>
    <property type="match status" value="1"/>
</dbReference>
<dbReference type="Proteomes" id="UP000193685">
    <property type="component" value="Unassembled WGS sequence"/>
</dbReference>
<keyword evidence="3" id="KW-1185">Reference proteome</keyword>
<proteinExistence type="predicted"/>
<feature type="region of interest" description="Disordered" evidence="1">
    <location>
        <begin position="64"/>
        <end position="89"/>
    </location>
</feature>
<gene>
    <name evidence="2" type="ORF">BCR37DRAFT_394887</name>
</gene>
<name>A0A1Y2F1P4_PROLT</name>
<dbReference type="EMBL" id="MCFI01000019">
    <property type="protein sequence ID" value="ORY77801.1"/>
    <property type="molecule type" value="Genomic_DNA"/>
</dbReference>
<reference evidence="2 3" key="1">
    <citation type="submission" date="2016-07" db="EMBL/GenBank/DDBJ databases">
        <title>Pervasive Adenine N6-methylation of Active Genes in Fungi.</title>
        <authorList>
            <consortium name="DOE Joint Genome Institute"/>
            <person name="Mondo S.J."/>
            <person name="Dannebaum R.O."/>
            <person name="Kuo R.C."/>
            <person name="Labutti K."/>
            <person name="Haridas S."/>
            <person name="Kuo A."/>
            <person name="Salamov A."/>
            <person name="Ahrendt S.R."/>
            <person name="Lipzen A."/>
            <person name="Sullivan W."/>
            <person name="Andreopoulos W.B."/>
            <person name="Clum A."/>
            <person name="Lindquist E."/>
            <person name="Daum C."/>
            <person name="Ramamoorthy G.K."/>
            <person name="Gryganskyi A."/>
            <person name="Culley D."/>
            <person name="Magnuson J.K."/>
            <person name="James T.Y."/>
            <person name="O'Malley M.A."/>
            <person name="Stajich J.E."/>
            <person name="Spatafora J.W."/>
            <person name="Visel A."/>
            <person name="Grigoriev I.V."/>
        </authorList>
    </citation>
    <scope>NUCLEOTIDE SEQUENCE [LARGE SCALE GENOMIC DNA]</scope>
    <source>
        <strain evidence="2 3">12-1054</strain>
    </source>
</reference>
<accession>A0A1Y2F1P4</accession>
<evidence type="ECO:0000256" key="1">
    <source>
        <dbReference type="SAM" id="MobiDB-lite"/>
    </source>
</evidence>
<dbReference type="RefSeq" id="XP_040723186.1">
    <property type="nucleotide sequence ID" value="XM_040871539.1"/>
</dbReference>
<protein>
    <recommendedName>
        <fullName evidence="4">Roadblock/LAMTOR2 domain-containing protein</fullName>
    </recommendedName>
</protein>
<comment type="caution">
    <text evidence="2">The sequence shown here is derived from an EMBL/GenBank/DDBJ whole genome shotgun (WGS) entry which is preliminary data.</text>
</comment>
<sequence>MFKARPLASLLAQTLASSSQTGATAAILFTASGALLAQASHEGGPAKARVMAALAAGIWSHRQSRSSSAVDVTATGEPEVDEGQEHKQEDPDAAIEVALEHGQLILQPIETQRELGFSEGDRLLVALQGDPAASMAMLRQRALAVKVYIEEEAAQVAAQTPELQ</sequence>
<evidence type="ECO:0000313" key="2">
    <source>
        <dbReference type="EMBL" id="ORY77801.1"/>
    </source>
</evidence>
<dbReference type="GeneID" id="63788138"/>
<organism evidence="2 3">
    <name type="scientific">Protomyces lactucae-debilis</name>
    <dbReference type="NCBI Taxonomy" id="2754530"/>
    <lineage>
        <taxon>Eukaryota</taxon>
        <taxon>Fungi</taxon>
        <taxon>Dikarya</taxon>
        <taxon>Ascomycota</taxon>
        <taxon>Taphrinomycotina</taxon>
        <taxon>Taphrinomycetes</taxon>
        <taxon>Taphrinales</taxon>
        <taxon>Protomycetaceae</taxon>
        <taxon>Protomyces</taxon>
    </lineage>
</organism>
<dbReference type="OrthoDB" id="271745at2759"/>
<evidence type="ECO:0008006" key="4">
    <source>
        <dbReference type="Google" id="ProtNLM"/>
    </source>
</evidence>